<dbReference type="InterPro" id="IPR011992">
    <property type="entry name" value="EF-hand-dom_pair"/>
</dbReference>
<dbReference type="Proteomes" id="UP000285430">
    <property type="component" value="Unassembled WGS sequence"/>
</dbReference>
<evidence type="ECO:0000256" key="5">
    <source>
        <dbReference type="RuleBase" id="RU364054"/>
    </source>
</evidence>
<dbReference type="InterPro" id="IPR029041">
    <property type="entry name" value="FAD-linked_oxidoreductase-like"/>
</dbReference>
<keyword evidence="5" id="KW-0285">Flavoprotein</keyword>
<dbReference type="GO" id="GO:0005509">
    <property type="term" value="F:calcium ion binding"/>
    <property type="evidence" value="ECO:0007669"/>
    <property type="project" value="InterPro"/>
</dbReference>
<dbReference type="VEuPathDB" id="FungiDB:H257_06565"/>
<dbReference type="SUPFAM" id="SSF47473">
    <property type="entry name" value="EF-hand"/>
    <property type="match status" value="1"/>
</dbReference>
<dbReference type="PANTHER" id="PTHR13914">
    <property type="entry name" value="PROLINE OXIDASE"/>
    <property type="match status" value="1"/>
</dbReference>
<sequence length="601" mass="66855">MLSVSVCRSKFGFNAKLIEPKVFPPAVSFEFARPTNMLRASATVALRRSRVPAARYMSTATTVSSTTPLTTENAAVVPSTLSFTQTERIFAAKSTAELVRAYAVFQTCQIPFLVRHSQAMINVSYKVVGSTITDWALKHTFFGHFCAGENAEDIQPALKRLESAGIGAILDYAAEADVEAEKKTPLDGVSSNELQARTYDYEDEAMCDANMRIALQAIQDAPANGKCPHRPRVHFDGISLSCVVGFTAIKCTAMGKPELLQRMSSILVETQLLFHSLDGPVSRAKESYVDRLVDYPTFKTGIQSAGASFTEEELDALFRALDVEQDGVIDYIDWVSYLNTMDLTMGPLTRFLKVDPLTPEEIQQVSQMMSRLETLAAAADAAKVKLMIDAEQTYMQVAIDHVVLNLQRRYNTDGRDTIYNTFQCYLKDSTDRVLIDLERAEREKFQFACKLVRGAYMIQERKRALDLEYADPIHPSLEATHANYNSLVELLLVHNHRASFMVASHNEDSVKKTVANMDALKIPRHGGGVYFGQLLGMCDHVSYTLGAEKYQVFKYVPYGPVDEVLPYLIRRAQENSGMMKGGAAKELGLLATELKRRVGFA</sequence>
<proteinExistence type="inferred from homology"/>
<evidence type="ECO:0000256" key="2">
    <source>
        <dbReference type="ARBA" id="ARBA00012695"/>
    </source>
</evidence>
<dbReference type="InterPro" id="IPR015659">
    <property type="entry name" value="Proline_oxidase"/>
</dbReference>
<gene>
    <name evidence="7" type="ORF">DYB35_008680</name>
    <name evidence="8" type="ORF">DYB37_007899</name>
</gene>
<accession>A0A3R7ATH8</accession>
<protein>
    <recommendedName>
        <fullName evidence="2 5">Proline dehydrogenase</fullName>
        <ecNumber evidence="2 5">1.5.5.2</ecNumber>
    </recommendedName>
</protein>
<comment type="catalytic activity">
    <reaction evidence="5">
        <text>L-proline + a quinone = (S)-1-pyrroline-5-carboxylate + a quinol + H(+)</text>
        <dbReference type="Rhea" id="RHEA:23784"/>
        <dbReference type="ChEBI" id="CHEBI:15378"/>
        <dbReference type="ChEBI" id="CHEBI:17388"/>
        <dbReference type="ChEBI" id="CHEBI:24646"/>
        <dbReference type="ChEBI" id="CHEBI:60039"/>
        <dbReference type="ChEBI" id="CHEBI:132124"/>
        <dbReference type="EC" id="1.5.5.2"/>
    </reaction>
</comment>
<dbReference type="SUPFAM" id="SSF51730">
    <property type="entry name" value="FAD-linked oxidoreductase"/>
    <property type="match status" value="1"/>
</dbReference>
<dbReference type="PROSITE" id="PS50222">
    <property type="entry name" value="EF_HAND_2"/>
    <property type="match status" value="1"/>
</dbReference>
<dbReference type="PANTHER" id="PTHR13914:SF0">
    <property type="entry name" value="PROLINE DEHYDROGENASE 1, MITOCHONDRIAL"/>
    <property type="match status" value="1"/>
</dbReference>
<evidence type="ECO:0000256" key="3">
    <source>
        <dbReference type="ARBA" id="ARBA00023002"/>
    </source>
</evidence>
<evidence type="ECO:0000313" key="9">
    <source>
        <dbReference type="Proteomes" id="UP000285430"/>
    </source>
</evidence>
<keyword evidence="3 5" id="KW-0560">Oxidoreductase</keyword>
<comment type="cofactor">
    <cofactor evidence="5">
        <name>FAD</name>
        <dbReference type="ChEBI" id="CHEBI:57692"/>
    </cofactor>
</comment>
<evidence type="ECO:0000256" key="4">
    <source>
        <dbReference type="ARBA" id="ARBA00023062"/>
    </source>
</evidence>
<evidence type="ECO:0000313" key="7">
    <source>
        <dbReference type="EMBL" id="RHY88367.1"/>
    </source>
</evidence>
<dbReference type="AlphaFoldDB" id="A0A3R7ATH8"/>
<dbReference type="Pfam" id="PF01619">
    <property type="entry name" value="Pro_dh"/>
    <property type="match status" value="1"/>
</dbReference>
<dbReference type="GO" id="GO:0005739">
    <property type="term" value="C:mitochondrion"/>
    <property type="evidence" value="ECO:0007669"/>
    <property type="project" value="TreeGrafter"/>
</dbReference>
<dbReference type="EMBL" id="QUTG01004367">
    <property type="protein sequence ID" value="RHY88367.1"/>
    <property type="molecule type" value="Genomic_DNA"/>
</dbReference>
<name>A0A3R7ATH8_APHAT</name>
<dbReference type="Gene3D" id="3.20.20.220">
    <property type="match status" value="2"/>
</dbReference>
<keyword evidence="5" id="KW-0274">FAD</keyword>
<evidence type="ECO:0000256" key="1">
    <source>
        <dbReference type="ARBA" id="ARBA00005869"/>
    </source>
</evidence>
<dbReference type="Proteomes" id="UP000285712">
    <property type="component" value="Unassembled WGS sequence"/>
</dbReference>
<evidence type="ECO:0000259" key="6">
    <source>
        <dbReference type="PROSITE" id="PS50222"/>
    </source>
</evidence>
<dbReference type="EC" id="1.5.5.2" evidence="2 5"/>
<reference evidence="9 10" key="1">
    <citation type="submission" date="2018-08" db="EMBL/GenBank/DDBJ databases">
        <title>Aphanomyces genome sequencing and annotation.</title>
        <authorList>
            <person name="Minardi D."/>
            <person name="Oidtmann B."/>
            <person name="Van Der Giezen M."/>
            <person name="Studholme D.J."/>
        </authorList>
    </citation>
    <scope>NUCLEOTIDE SEQUENCE [LARGE SCALE GENOMIC DNA]</scope>
    <source>
        <strain evidence="8 9">Da</strain>
        <strain evidence="7 10">Sv</strain>
    </source>
</reference>
<dbReference type="GO" id="GO:0010133">
    <property type="term" value="P:L-proline catabolic process to L-glutamate"/>
    <property type="evidence" value="ECO:0007669"/>
    <property type="project" value="TreeGrafter"/>
</dbReference>
<dbReference type="InterPro" id="IPR002048">
    <property type="entry name" value="EF_hand_dom"/>
</dbReference>
<comment type="similarity">
    <text evidence="1 5">Belongs to the proline oxidase family.</text>
</comment>
<dbReference type="EMBL" id="QUTH01002176">
    <property type="protein sequence ID" value="RHZ27321.1"/>
    <property type="molecule type" value="Genomic_DNA"/>
</dbReference>
<evidence type="ECO:0000313" key="10">
    <source>
        <dbReference type="Proteomes" id="UP000285712"/>
    </source>
</evidence>
<dbReference type="InterPro" id="IPR002872">
    <property type="entry name" value="Proline_DH_dom"/>
</dbReference>
<keyword evidence="4 5" id="KW-0642">Proline metabolism</keyword>
<feature type="domain" description="EF-hand" evidence="6">
    <location>
        <begin position="309"/>
        <end position="344"/>
    </location>
</feature>
<organism evidence="7 10">
    <name type="scientific">Aphanomyces astaci</name>
    <name type="common">Crayfish plague agent</name>
    <dbReference type="NCBI Taxonomy" id="112090"/>
    <lineage>
        <taxon>Eukaryota</taxon>
        <taxon>Sar</taxon>
        <taxon>Stramenopiles</taxon>
        <taxon>Oomycota</taxon>
        <taxon>Saprolegniomycetes</taxon>
        <taxon>Saprolegniales</taxon>
        <taxon>Verrucalvaceae</taxon>
        <taxon>Aphanomyces</taxon>
    </lineage>
</organism>
<dbReference type="GO" id="GO:0071949">
    <property type="term" value="F:FAD binding"/>
    <property type="evidence" value="ECO:0007669"/>
    <property type="project" value="TreeGrafter"/>
</dbReference>
<comment type="caution">
    <text evidence="7">The sequence shown here is derived from an EMBL/GenBank/DDBJ whole genome shotgun (WGS) entry which is preliminary data.</text>
</comment>
<evidence type="ECO:0000313" key="8">
    <source>
        <dbReference type="EMBL" id="RHZ27321.1"/>
    </source>
</evidence>
<dbReference type="GO" id="GO:0004657">
    <property type="term" value="F:proline dehydrogenase activity"/>
    <property type="evidence" value="ECO:0007669"/>
    <property type="project" value="UniProtKB-EC"/>
</dbReference>
<comment type="function">
    <text evidence="5">Converts proline to delta-1-pyrroline-5-carboxylate.</text>
</comment>